<dbReference type="InterPro" id="IPR050833">
    <property type="entry name" value="Poly_Biosynth_Transport"/>
</dbReference>
<name>G8QS37_SPHPG</name>
<dbReference type="AlphaFoldDB" id="G8QS37"/>
<dbReference type="PANTHER" id="PTHR30250:SF11">
    <property type="entry name" value="O-ANTIGEN TRANSPORTER-RELATED"/>
    <property type="match status" value="1"/>
</dbReference>
<dbReference type="PANTHER" id="PTHR30250">
    <property type="entry name" value="PST FAMILY PREDICTED COLANIC ACID TRANSPORTER"/>
    <property type="match status" value="1"/>
</dbReference>
<dbReference type="Proteomes" id="UP000005632">
    <property type="component" value="Chromosome"/>
</dbReference>
<evidence type="ECO:0000313" key="7">
    <source>
        <dbReference type="EMBL" id="AEV28898.1"/>
    </source>
</evidence>
<protein>
    <recommendedName>
        <fullName evidence="9">Membrane protein involved in the export of O-antigen and teichoic acid</fullName>
    </recommendedName>
</protein>
<feature type="transmembrane region" description="Helical" evidence="6">
    <location>
        <begin position="95"/>
        <end position="118"/>
    </location>
</feature>
<keyword evidence="4 6" id="KW-1133">Transmembrane helix</keyword>
<feature type="transmembrane region" description="Helical" evidence="6">
    <location>
        <begin position="366"/>
        <end position="386"/>
    </location>
</feature>
<keyword evidence="2" id="KW-1003">Cell membrane</keyword>
<keyword evidence="5 6" id="KW-0472">Membrane</keyword>
<evidence type="ECO:0000256" key="5">
    <source>
        <dbReference type="ARBA" id="ARBA00023136"/>
    </source>
</evidence>
<dbReference type="GO" id="GO:0005886">
    <property type="term" value="C:plasma membrane"/>
    <property type="evidence" value="ECO:0007669"/>
    <property type="project" value="UniProtKB-SubCell"/>
</dbReference>
<evidence type="ECO:0000256" key="3">
    <source>
        <dbReference type="ARBA" id="ARBA00022692"/>
    </source>
</evidence>
<comment type="subcellular location">
    <subcellularLocation>
        <location evidence="1">Cell membrane</location>
        <topology evidence="1">Multi-pass membrane protein</topology>
    </subcellularLocation>
</comment>
<evidence type="ECO:0000256" key="4">
    <source>
        <dbReference type="ARBA" id="ARBA00022989"/>
    </source>
</evidence>
<evidence type="ECO:0000256" key="1">
    <source>
        <dbReference type="ARBA" id="ARBA00004651"/>
    </source>
</evidence>
<feature type="transmembrane region" description="Helical" evidence="6">
    <location>
        <begin position="199"/>
        <end position="221"/>
    </location>
</feature>
<dbReference type="eggNOG" id="COG2244">
    <property type="taxonomic scope" value="Bacteria"/>
</dbReference>
<feature type="transmembrane region" description="Helical" evidence="6">
    <location>
        <begin position="418"/>
        <end position="434"/>
    </location>
</feature>
<feature type="transmembrane region" description="Helical" evidence="6">
    <location>
        <begin position="227"/>
        <end position="247"/>
    </location>
</feature>
<keyword evidence="8" id="KW-1185">Reference proteome</keyword>
<feature type="transmembrane region" description="Helical" evidence="6">
    <location>
        <begin position="67"/>
        <end position="89"/>
    </location>
</feature>
<evidence type="ECO:0000313" key="8">
    <source>
        <dbReference type="Proteomes" id="UP000005632"/>
    </source>
</evidence>
<evidence type="ECO:0008006" key="9">
    <source>
        <dbReference type="Google" id="ProtNLM"/>
    </source>
</evidence>
<organism evidence="7 8">
    <name type="scientific">Sphaerochaeta pleomorpha (strain ATCC BAA-1885 / DSM 22778 / Grapes)</name>
    <dbReference type="NCBI Taxonomy" id="158190"/>
    <lineage>
        <taxon>Bacteria</taxon>
        <taxon>Pseudomonadati</taxon>
        <taxon>Spirochaetota</taxon>
        <taxon>Spirochaetia</taxon>
        <taxon>Spirochaetales</taxon>
        <taxon>Sphaerochaetaceae</taxon>
        <taxon>Sphaerochaeta</taxon>
    </lineage>
</organism>
<reference evidence="7 8" key="1">
    <citation type="submission" date="2011-11" db="EMBL/GenBank/DDBJ databases">
        <title>Complete sequence of Spirochaeta sp. grapes.</title>
        <authorList>
            <consortium name="US DOE Joint Genome Institute"/>
            <person name="Lucas S."/>
            <person name="Han J."/>
            <person name="Lapidus A."/>
            <person name="Cheng J.-F."/>
            <person name="Goodwin L."/>
            <person name="Pitluck S."/>
            <person name="Peters L."/>
            <person name="Ovchinnikova G."/>
            <person name="Munk A.C."/>
            <person name="Detter J.C."/>
            <person name="Han C."/>
            <person name="Tapia R."/>
            <person name="Land M."/>
            <person name="Hauser L."/>
            <person name="Kyrpides N."/>
            <person name="Ivanova N."/>
            <person name="Pagani I."/>
            <person name="Ritalahtilisa K."/>
            <person name="Loeffler F."/>
            <person name="Woyke T."/>
        </authorList>
    </citation>
    <scope>NUCLEOTIDE SEQUENCE [LARGE SCALE GENOMIC DNA]</scope>
    <source>
        <strain evidence="8">ATCC BAA-1885 / DSM 22778 / Grapes</strain>
    </source>
</reference>
<sequence length="454" mass="51690">MSAVATTSMGLLIPAFLDVSQFGYWQLYIFYVGYAIYFHFGWADGMYLRYGGQSANEIDSAVVHSQFWLYSVFEFLLFLGISFYALVFLKHLDERLILFCVGLNCLVYLPRVMLQYLLQGIGRISEYARNLVHERLLNVALILVFLFTGRREFHYLILADFLAKGVTLFWLGYHCRDILFTKGVPLSVSLKEAKENLGVGFKLMFATVASMLIIGIVQFAVSKEWDIATFGMVSFALVTAQSIVLFINQISMVLFPLLKQSDRSKLPVVFHTMGSSISFPVILLLLVFYPLQLGLNYLLPQYKEGISYLAILFPICLFESRTSLLLSSFLKAFRKEQSMLWINLAMVVLSVVSTLITIGICKDITLSLFSIVILLSLRCIIADLYVQHLMALNDYGEIILLVVSSVVFIYASWIVKGLLGWCIYLGFFLLAFLVRRKQYLYSLQIIGQSLKTRI</sequence>
<proteinExistence type="predicted"/>
<feature type="transmembrane region" description="Helical" evidence="6">
    <location>
        <begin position="306"/>
        <end position="327"/>
    </location>
</feature>
<feature type="transmembrane region" description="Helical" evidence="6">
    <location>
        <begin position="268"/>
        <end position="291"/>
    </location>
</feature>
<keyword evidence="3 6" id="KW-0812">Transmembrane</keyword>
<dbReference type="HOGENOM" id="CLU_044974_0_0_12"/>
<feature type="transmembrane region" description="Helical" evidence="6">
    <location>
        <begin position="27"/>
        <end position="47"/>
    </location>
</feature>
<evidence type="ECO:0000256" key="2">
    <source>
        <dbReference type="ARBA" id="ARBA00022475"/>
    </source>
</evidence>
<feature type="transmembrane region" description="Helical" evidence="6">
    <location>
        <begin position="153"/>
        <end position="173"/>
    </location>
</feature>
<feature type="transmembrane region" description="Helical" evidence="6">
    <location>
        <begin position="339"/>
        <end position="360"/>
    </location>
</feature>
<accession>G8QS37</accession>
<feature type="transmembrane region" description="Helical" evidence="6">
    <location>
        <begin position="395"/>
        <end position="412"/>
    </location>
</feature>
<dbReference type="EMBL" id="CP003155">
    <property type="protein sequence ID" value="AEV28898.1"/>
    <property type="molecule type" value="Genomic_DNA"/>
</dbReference>
<evidence type="ECO:0000256" key="6">
    <source>
        <dbReference type="SAM" id="Phobius"/>
    </source>
</evidence>
<gene>
    <name evidence="7" type="ordered locus">SpiGrapes_1075</name>
</gene>
<dbReference type="KEGG" id="sgp:SpiGrapes_1075"/>
<dbReference type="STRING" id="158190.SpiGrapes_1075"/>